<dbReference type="PROSITE" id="PS00584">
    <property type="entry name" value="PFKB_KINASES_2"/>
    <property type="match status" value="1"/>
</dbReference>
<protein>
    <submittedName>
        <fullName evidence="6">Ribokinase</fullName>
    </submittedName>
</protein>
<evidence type="ECO:0000313" key="7">
    <source>
        <dbReference type="Proteomes" id="UP000244792"/>
    </source>
</evidence>
<dbReference type="Pfam" id="PF00294">
    <property type="entry name" value="PfkB"/>
    <property type="match status" value="1"/>
</dbReference>
<evidence type="ECO:0000256" key="2">
    <source>
        <dbReference type="ARBA" id="ARBA00022679"/>
    </source>
</evidence>
<dbReference type="Gene3D" id="3.40.1190.20">
    <property type="match status" value="1"/>
</dbReference>
<dbReference type="PROSITE" id="PS00583">
    <property type="entry name" value="PFKB_KINASES_1"/>
    <property type="match status" value="1"/>
</dbReference>
<dbReference type="PRINTS" id="PR00990">
    <property type="entry name" value="RIBOKINASE"/>
</dbReference>
<name>A0A2R4VZV8_THEAF</name>
<dbReference type="KEGG" id="taci:TDSAC_0711"/>
<comment type="similarity">
    <text evidence="1 4">Belongs to the carbohydrate kinase PfkB family.</text>
</comment>
<evidence type="ECO:0000256" key="3">
    <source>
        <dbReference type="ARBA" id="ARBA00022777"/>
    </source>
</evidence>
<dbReference type="InterPro" id="IPR011611">
    <property type="entry name" value="PfkB_dom"/>
</dbReference>
<dbReference type="Proteomes" id="UP000244792">
    <property type="component" value="Chromosome"/>
</dbReference>
<dbReference type="GO" id="GO:0006796">
    <property type="term" value="P:phosphate-containing compound metabolic process"/>
    <property type="evidence" value="ECO:0007669"/>
    <property type="project" value="UniProtKB-ARBA"/>
</dbReference>
<dbReference type="InterPro" id="IPR002139">
    <property type="entry name" value="Ribo/fructo_kinase"/>
</dbReference>
<dbReference type="PANTHER" id="PTHR10584">
    <property type="entry name" value="SUGAR KINASE"/>
    <property type="match status" value="1"/>
</dbReference>
<dbReference type="AlphaFoldDB" id="A0A2R4VZV8"/>
<keyword evidence="7" id="KW-1185">Reference proteome</keyword>
<dbReference type="GO" id="GO:0016301">
    <property type="term" value="F:kinase activity"/>
    <property type="evidence" value="ECO:0007669"/>
    <property type="project" value="UniProtKB-KW"/>
</dbReference>
<dbReference type="PANTHER" id="PTHR10584:SF166">
    <property type="entry name" value="RIBOKINASE"/>
    <property type="match status" value="1"/>
</dbReference>
<dbReference type="SUPFAM" id="SSF53613">
    <property type="entry name" value="Ribokinase-like"/>
    <property type="match status" value="1"/>
</dbReference>
<dbReference type="EMBL" id="CP020921">
    <property type="protein sequence ID" value="AWB10079.1"/>
    <property type="molecule type" value="Genomic_DNA"/>
</dbReference>
<keyword evidence="2 4" id="KW-0808">Transferase</keyword>
<evidence type="ECO:0000313" key="6">
    <source>
        <dbReference type="EMBL" id="AWB10079.1"/>
    </source>
</evidence>
<evidence type="ECO:0000256" key="4">
    <source>
        <dbReference type="RuleBase" id="RU003704"/>
    </source>
</evidence>
<organism evidence="6 7">
    <name type="scientific">Thermodesulfobium acidiphilum</name>
    <dbReference type="NCBI Taxonomy" id="1794699"/>
    <lineage>
        <taxon>Bacteria</taxon>
        <taxon>Pseudomonadati</taxon>
        <taxon>Thermodesulfobiota</taxon>
        <taxon>Thermodesulfobiia</taxon>
        <taxon>Thermodesulfobiales</taxon>
        <taxon>Thermodesulfobiaceae</taxon>
        <taxon>Thermodesulfobium</taxon>
    </lineage>
</organism>
<feature type="domain" description="Carbohydrate kinase PfkB" evidence="5">
    <location>
        <begin position="2"/>
        <end position="293"/>
    </location>
</feature>
<proteinExistence type="inferred from homology"/>
<sequence>MIFCVGTIVFDTILVVKKLALVNDAVVADEYKRTFGGAAANCAVTIKKLSIESGLISVVGNNDFHHGYEGYLKDLMIDTKFVFKVPDGYSPRSILITRVPDGAQQIYFYEDKINYEKILESNISNILNNLDKCKILHFTTGYYDFYKKFLIKLKDSKKDIVISFDPGQQTLTQPEKVIEILPYVDFLFMNEFENKKLCDVLNVDNIMKYKKFKLSCVSLGKNGCEIFYNGVNYKIPAIPPEKFVDSTGAGDSHRGAFLASYLMGFEFIDCAYIAASVSSFVLERDGAQTNLPNLDMAIERAKRFTNSSFKVLHQS</sequence>
<gene>
    <name evidence="6" type="ORF">TDSAC_0711</name>
</gene>
<dbReference type="InterPro" id="IPR029056">
    <property type="entry name" value="Ribokinase-like"/>
</dbReference>
<evidence type="ECO:0000259" key="5">
    <source>
        <dbReference type="Pfam" id="PF00294"/>
    </source>
</evidence>
<accession>A0A2R4VZV8</accession>
<dbReference type="InterPro" id="IPR002173">
    <property type="entry name" value="Carboh/pur_kinase_PfkB_CS"/>
</dbReference>
<keyword evidence="3 4" id="KW-0418">Kinase</keyword>
<dbReference type="RefSeq" id="WP_199919897.1">
    <property type="nucleotide sequence ID" value="NZ_CP020921.1"/>
</dbReference>
<reference evidence="6 7" key="1">
    <citation type="submission" date="2017-04" db="EMBL/GenBank/DDBJ databases">
        <title>Genomic insights into metabolism of Thermodesulfobium acidiphilum.</title>
        <authorList>
            <person name="Toshchakov S.V."/>
            <person name="Frolov E.N."/>
            <person name="Kublanov I.V."/>
            <person name="Samarov N.I."/>
            <person name="Novikov A."/>
            <person name="Lebedinsky A.V."/>
            <person name="Bonch-Osmolovskaya E.A."/>
            <person name="Chernyh N.A."/>
        </authorList>
    </citation>
    <scope>NUCLEOTIDE SEQUENCE [LARGE SCALE GENOMIC DNA]</scope>
    <source>
        <strain evidence="6 7">3127-1</strain>
    </source>
</reference>
<evidence type="ECO:0000256" key="1">
    <source>
        <dbReference type="ARBA" id="ARBA00010688"/>
    </source>
</evidence>